<protein>
    <submittedName>
        <fullName evidence="4">Uncharacterized protein LOC106771902</fullName>
    </submittedName>
</protein>
<gene>
    <name evidence="4" type="primary">LOC106771902</name>
</gene>
<evidence type="ECO:0000313" key="3">
    <source>
        <dbReference type="Proteomes" id="UP000087766"/>
    </source>
</evidence>
<dbReference type="GeneID" id="106771902"/>
<name>A0A1S3V5K5_VIGRR</name>
<sequence length="217" mass="24899">MSYYASVSRLATQQRLMEKEKNKSPSYVMCGWFAFTTGNRIRSLCPRAFWKQIYNQPSMTSIFVGCFTVASSFGSYVTKASWCKTEKIQNKYHIMRHHQNHYRGIEIGSTFHQRARSYVVNTDSGSPPLLWALSIHFLVGTAYSIDDIPDNEGDDKFGIQSLSVHLGQKRVFLICVSLFEMIYRVAILVGATSSYHWCKMITTMAEPCDVSIWLMRL</sequence>
<dbReference type="KEGG" id="vra:106771902"/>
<accession>A0A1S3V5K5</accession>
<dbReference type="PANTHER" id="PTHR43009">
    <property type="entry name" value="HOMOGENTISATE SOLANESYLTRANSFERASE, CHLOROPLASTIC"/>
    <property type="match status" value="1"/>
</dbReference>
<comment type="similarity">
    <text evidence="1">Belongs to the UbiA prenyltransferase family.</text>
</comment>
<keyword evidence="2" id="KW-0808">Transferase</keyword>
<evidence type="ECO:0000256" key="1">
    <source>
        <dbReference type="ARBA" id="ARBA00005985"/>
    </source>
</evidence>
<dbReference type="STRING" id="3916.A0A1S3V5K5"/>
<dbReference type="Proteomes" id="UP000087766">
    <property type="component" value="Chromosome 8"/>
</dbReference>
<evidence type="ECO:0000256" key="2">
    <source>
        <dbReference type="ARBA" id="ARBA00022679"/>
    </source>
</evidence>
<dbReference type="GO" id="GO:0016740">
    <property type="term" value="F:transferase activity"/>
    <property type="evidence" value="ECO:0007669"/>
    <property type="project" value="UniProtKB-KW"/>
</dbReference>
<reference evidence="3" key="1">
    <citation type="journal article" date="2014" name="Nat. Commun.">
        <title>Genome sequence of mungbean and insights into evolution within Vigna species.</title>
        <authorList>
            <person name="Kang Y.J."/>
            <person name="Kim S.K."/>
            <person name="Kim M.Y."/>
            <person name="Lestari P."/>
            <person name="Kim K.H."/>
            <person name="Ha B.K."/>
            <person name="Jun T.H."/>
            <person name="Hwang W.J."/>
            <person name="Lee T."/>
            <person name="Lee J."/>
            <person name="Shim S."/>
            <person name="Yoon M.Y."/>
            <person name="Jang Y.E."/>
            <person name="Han K.S."/>
            <person name="Taeprayoon P."/>
            <person name="Yoon N."/>
            <person name="Somta P."/>
            <person name="Tanya P."/>
            <person name="Kim K.S."/>
            <person name="Gwag J.G."/>
            <person name="Moon J.K."/>
            <person name="Lee Y.H."/>
            <person name="Park B.S."/>
            <person name="Bombarely A."/>
            <person name="Doyle J.J."/>
            <person name="Jackson S.A."/>
            <person name="Schafleitner R."/>
            <person name="Srinives P."/>
            <person name="Varshney R.K."/>
            <person name="Lee S.H."/>
        </authorList>
    </citation>
    <scope>NUCLEOTIDE SEQUENCE [LARGE SCALE GENOMIC DNA]</scope>
    <source>
        <strain evidence="3">cv. VC1973A</strain>
    </source>
</reference>
<proteinExistence type="inferred from homology"/>
<reference evidence="4" key="2">
    <citation type="submission" date="2025-08" db="UniProtKB">
        <authorList>
            <consortium name="RefSeq"/>
        </authorList>
    </citation>
    <scope>IDENTIFICATION</scope>
    <source>
        <tissue evidence="4">Leaf</tissue>
    </source>
</reference>
<dbReference type="OrthoDB" id="1502398at2759"/>
<dbReference type="PANTHER" id="PTHR43009:SF6">
    <property type="entry name" value="HOMOGENTISATE PHYTYLTRANSFERASE 1, CHLOROPLASTIC"/>
    <property type="match status" value="1"/>
</dbReference>
<organism evidence="3 4">
    <name type="scientific">Vigna radiata var. radiata</name>
    <name type="common">Mung bean</name>
    <name type="synonym">Phaseolus aureus</name>
    <dbReference type="NCBI Taxonomy" id="3916"/>
    <lineage>
        <taxon>Eukaryota</taxon>
        <taxon>Viridiplantae</taxon>
        <taxon>Streptophyta</taxon>
        <taxon>Embryophyta</taxon>
        <taxon>Tracheophyta</taxon>
        <taxon>Spermatophyta</taxon>
        <taxon>Magnoliopsida</taxon>
        <taxon>eudicotyledons</taxon>
        <taxon>Gunneridae</taxon>
        <taxon>Pentapetalae</taxon>
        <taxon>rosids</taxon>
        <taxon>fabids</taxon>
        <taxon>Fabales</taxon>
        <taxon>Fabaceae</taxon>
        <taxon>Papilionoideae</taxon>
        <taxon>50 kb inversion clade</taxon>
        <taxon>NPAAA clade</taxon>
        <taxon>indigoferoid/millettioid clade</taxon>
        <taxon>Phaseoleae</taxon>
        <taxon>Vigna</taxon>
    </lineage>
</organism>
<dbReference type="AlphaFoldDB" id="A0A1S3V5K5"/>
<dbReference type="RefSeq" id="XP_014513424.1">
    <property type="nucleotide sequence ID" value="XM_014657938.2"/>
</dbReference>
<keyword evidence="3" id="KW-1185">Reference proteome</keyword>
<evidence type="ECO:0000313" key="4">
    <source>
        <dbReference type="RefSeq" id="XP_014513424.1"/>
    </source>
</evidence>